<dbReference type="GO" id="GO:0005634">
    <property type="term" value="C:nucleus"/>
    <property type="evidence" value="ECO:0007669"/>
    <property type="project" value="UniProtKB-SubCell"/>
</dbReference>
<dbReference type="GO" id="GO:0043565">
    <property type="term" value="F:sequence-specific DNA binding"/>
    <property type="evidence" value="ECO:0007669"/>
    <property type="project" value="InterPro"/>
</dbReference>
<keyword evidence="5" id="KW-0539">Nucleus</keyword>
<dbReference type="Pfam" id="PF03106">
    <property type="entry name" value="WRKY"/>
    <property type="match status" value="1"/>
</dbReference>
<accession>A0A022RS34</accession>
<evidence type="ECO:0000256" key="1">
    <source>
        <dbReference type="ARBA" id="ARBA00004123"/>
    </source>
</evidence>
<proteinExistence type="predicted"/>
<dbReference type="Gene3D" id="2.20.25.80">
    <property type="entry name" value="WRKY domain"/>
    <property type="match status" value="1"/>
</dbReference>
<dbReference type="SMART" id="SM00774">
    <property type="entry name" value="WRKY"/>
    <property type="match status" value="1"/>
</dbReference>
<dbReference type="PANTHER" id="PTHR32096">
    <property type="entry name" value="WRKY TRANSCRIPTION FACTOR 30-RELATED-RELATED"/>
    <property type="match status" value="1"/>
</dbReference>
<gene>
    <name evidence="8" type="ORF">MIMGU_mgv1a027104mg</name>
</gene>
<sequence>GYYKCSSSKGCPARKQVERSRVDPTMLVLTYTSQHNHTSPPSRNNHHRTAAAAAAAAATSASEEELEEEVEEKPMNLLSEDKLITNINCEVPQLINSGEFGWFRDFESTFNYTVIESPALMEDRITTDNELAMIFTMREEDDDDESLFAGLGELPECSAVLRRGVVQVEAEQRRCSLPTTHLSSPI</sequence>
<evidence type="ECO:0000313" key="8">
    <source>
        <dbReference type="EMBL" id="EYU43317.1"/>
    </source>
</evidence>
<dbReference type="Proteomes" id="UP000030748">
    <property type="component" value="Unassembled WGS sequence"/>
</dbReference>
<keyword evidence="4" id="KW-0804">Transcription</keyword>
<feature type="compositionally biased region" description="Low complexity" evidence="6">
    <location>
        <begin position="50"/>
        <end position="61"/>
    </location>
</feature>
<reference evidence="8 9" key="1">
    <citation type="journal article" date="2013" name="Proc. Natl. Acad. Sci. U.S.A.">
        <title>Fine-scale variation in meiotic recombination in Mimulus inferred from population shotgun sequencing.</title>
        <authorList>
            <person name="Hellsten U."/>
            <person name="Wright K.M."/>
            <person name="Jenkins J."/>
            <person name="Shu S."/>
            <person name="Yuan Y."/>
            <person name="Wessler S.R."/>
            <person name="Schmutz J."/>
            <person name="Willis J.H."/>
            <person name="Rokhsar D.S."/>
        </authorList>
    </citation>
    <scope>NUCLEOTIDE SEQUENCE [LARGE SCALE GENOMIC DNA]</scope>
    <source>
        <strain evidence="9">cv. DUN x IM62</strain>
    </source>
</reference>
<dbReference type="GO" id="GO:0003700">
    <property type="term" value="F:DNA-binding transcription factor activity"/>
    <property type="evidence" value="ECO:0007669"/>
    <property type="project" value="InterPro"/>
</dbReference>
<dbReference type="InterPro" id="IPR036576">
    <property type="entry name" value="WRKY_dom_sf"/>
</dbReference>
<evidence type="ECO:0000256" key="5">
    <source>
        <dbReference type="ARBA" id="ARBA00023242"/>
    </source>
</evidence>
<dbReference type="EMBL" id="KI630264">
    <property type="protein sequence ID" value="EYU43317.1"/>
    <property type="molecule type" value="Genomic_DNA"/>
</dbReference>
<dbReference type="AlphaFoldDB" id="A0A022RS34"/>
<name>A0A022RS34_ERYGU</name>
<feature type="region of interest" description="Disordered" evidence="6">
    <location>
        <begin position="1"/>
        <end position="67"/>
    </location>
</feature>
<dbReference type="STRING" id="4155.A0A022RS34"/>
<evidence type="ECO:0000256" key="3">
    <source>
        <dbReference type="ARBA" id="ARBA00023125"/>
    </source>
</evidence>
<comment type="subcellular location">
    <subcellularLocation>
        <location evidence="1">Nucleus</location>
    </subcellularLocation>
</comment>
<dbReference type="SUPFAM" id="SSF118290">
    <property type="entry name" value="WRKY DNA-binding domain"/>
    <property type="match status" value="1"/>
</dbReference>
<feature type="compositionally biased region" description="Polar residues" evidence="6">
    <location>
        <begin position="30"/>
        <end position="43"/>
    </location>
</feature>
<keyword evidence="3" id="KW-0238">DNA-binding</keyword>
<keyword evidence="9" id="KW-1185">Reference proteome</keyword>
<keyword evidence="2" id="KW-0805">Transcription regulation</keyword>
<evidence type="ECO:0000256" key="4">
    <source>
        <dbReference type="ARBA" id="ARBA00023163"/>
    </source>
</evidence>
<organism evidence="8 9">
    <name type="scientific">Erythranthe guttata</name>
    <name type="common">Yellow monkey flower</name>
    <name type="synonym">Mimulus guttatus</name>
    <dbReference type="NCBI Taxonomy" id="4155"/>
    <lineage>
        <taxon>Eukaryota</taxon>
        <taxon>Viridiplantae</taxon>
        <taxon>Streptophyta</taxon>
        <taxon>Embryophyta</taxon>
        <taxon>Tracheophyta</taxon>
        <taxon>Spermatophyta</taxon>
        <taxon>Magnoliopsida</taxon>
        <taxon>eudicotyledons</taxon>
        <taxon>Gunneridae</taxon>
        <taxon>Pentapetalae</taxon>
        <taxon>asterids</taxon>
        <taxon>lamiids</taxon>
        <taxon>Lamiales</taxon>
        <taxon>Phrymaceae</taxon>
        <taxon>Erythranthe</taxon>
    </lineage>
</organism>
<dbReference type="InterPro" id="IPR044810">
    <property type="entry name" value="WRKY_plant"/>
</dbReference>
<dbReference type="PROSITE" id="PS50811">
    <property type="entry name" value="WRKY"/>
    <property type="match status" value="1"/>
</dbReference>
<evidence type="ECO:0000259" key="7">
    <source>
        <dbReference type="PROSITE" id="PS50811"/>
    </source>
</evidence>
<dbReference type="InterPro" id="IPR003657">
    <property type="entry name" value="WRKY_dom"/>
</dbReference>
<feature type="domain" description="WRKY" evidence="7">
    <location>
        <begin position="1"/>
        <end position="40"/>
    </location>
</feature>
<feature type="non-terminal residue" evidence="8">
    <location>
        <position position="1"/>
    </location>
</feature>
<dbReference type="PANTHER" id="PTHR32096:SF137">
    <property type="entry name" value="WRKY TRANSCRIPTION FACTOR 65 ISOFORM X1-RELATED"/>
    <property type="match status" value="1"/>
</dbReference>
<evidence type="ECO:0000313" key="9">
    <source>
        <dbReference type="Proteomes" id="UP000030748"/>
    </source>
</evidence>
<protein>
    <recommendedName>
        <fullName evidence="7">WRKY domain-containing protein</fullName>
    </recommendedName>
</protein>
<evidence type="ECO:0000256" key="6">
    <source>
        <dbReference type="SAM" id="MobiDB-lite"/>
    </source>
</evidence>
<evidence type="ECO:0000256" key="2">
    <source>
        <dbReference type="ARBA" id="ARBA00023015"/>
    </source>
</evidence>